<proteinExistence type="predicted"/>
<organism evidence="2 3">
    <name type="scientific">Aquarana catesbeiana</name>
    <name type="common">American bullfrog</name>
    <name type="synonym">Rana catesbeiana</name>
    <dbReference type="NCBI Taxonomy" id="8400"/>
    <lineage>
        <taxon>Eukaryota</taxon>
        <taxon>Metazoa</taxon>
        <taxon>Chordata</taxon>
        <taxon>Craniata</taxon>
        <taxon>Vertebrata</taxon>
        <taxon>Euteleostomi</taxon>
        <taxon>Amphibia</taxon>
        <taxon>Batrachia</taxon>
        <taxon>Anura</taxon>
        <taxon>Neobatrachia</taxon>
        <taxon>Ranoidea</taxon>
        <taxon>Ranidae</taxon>
        <taxon>Aquarana</taxon>
    </lineage>
</organism>
<gene>
    <name evidence="2" type="ORF">AB205_0176410</name>
</gene>
<evidence type="ECO:0000313" key="3">
    <source>
        <dbReference type="Proteomes" id="UP000228934"/>
    </source>
</evidence>
<feature type="region of interest" description="Disordered" evidence="1">
    <location>
        <begin position="39"/>
        <end position="68"/>
    </location>
</feature>
<accession>A0A2G9R7R8</accession>
<protein>
    <submittedName>
        <fullName evidence="2">Uncharacterized protein</fullName>
    </submittedName>
</protein>
<sequence length="97" mass="11382">MNPHRYTINEFDFFLSWQVPVTGRQRVWQAQRGAPYENPNWRFKSSSSSEEISRVRRPPQRSRLQPIRSRMDVSCRHLGCRTPLGSIVDDSSSSEED</sequence>
<evidence type="ECO:0000313" key="2">
    <source>
        <dbReference type="EMBL" id="PIO23313.1"/>
    </source>
</evidence>
<dbReference type="Proteomes" id="UP000228934">
    <property type="component" value="Unassembled WGS sequence"/>
</dbReference>
<dbReference type="AlphaFoldDB" id="A0A2G9R7R8"/>
<keyword evidence="3" id="KW-1185">Reference proteome</keyword>
<name>A0A2G9R7R8_AQUCT</name>
<evidence type="ECO:0000256" key="1">
    <source>
        <dbReference type="SAM" id="MobiDB-lite"/>
    </source>
</evidence>
<dbReference type="OrthoDB" id="9907436at2759"/>
<dbReference type="EMBL" id="KV962254">
    <property type="protein sequence ID" value="PIO23313.1"/>
    <property type="molecule type" value="Genomic_DNA"/>
</dbReference>
<reference evidence="3" key="1">
    <citation type="journal article" date="2017" name="Nat. Commun.">
        <title>The North American bullfrog draft genome provides insight into hormonal regulation of long noncoding RNA.</title>
        <authorList>
            <person name="Hammond S.A."/>
            <person name="Warren R.L."/>
            <person name="Vandervalk B.P."/>
            <person name="Kucuk E."/>
            <person name="Khan H."/>
            <person name="Gibb E.A."/>
            <person name="Pandoh P."/>
            <person name="Kirk H."/>
            <person name="Zhao Y."/>
            <person name="Jones M."/>
            <person name="Mungall A.J."/>
            <person name="Coope R."/>
            <person name="Pleasance S."/>
            <person name="Moore R.A."/>
            <person name="Holt R.A."/>
            <person name="Round J.M."/>
            <person name="Ohora S."/>
            <person name="Walle B.V."/>
            <person name="Veldhoen N."/>
            <person name="Helbing C.C."/>
            <person name="Birol I."/>
        </authorList>
    </citation>
    <scope>NUCLEOTIDE SEQUENCE [LARGE SCALE GENOMIC DNA]</scope>
</reference>